<organism evidence="1 2">
    <name type="scientific">Quercus rubra</name>
    <name type="common">Northern red oak</name>
    <name type="synonym">Quercus borealis</name>
    <dbReference type="NCBI Taxonomy" id="3512"/>
    <lineage>
        <taxon>Eukaryota</taxon>
        <taxon>Viridiplantae</taxon>
        <taxon>Streptophyta</taxon>
        <taxon>Embryophyta</taxon>
        <taxon>Tracheophyta</taxon>
        <taxon>Spermatophyta</taxon>
        <taxon>Magnoliopsida</taxon>
        <taxon>eudicotyledons</taxon>
        <taxon>Gunneridae</taxon>
        <taxon>Pentapetalae</taxon>
        <taxon>rosids</taxon>
        <taxon>fabids</taxon>
        <taxon>Fagales</taxon>
        <taxon>Fagaceae</taxon>
        <taxon>Quercus</taxon>
    </lineage>
</organism>
<comment type="caution">
    <text evidence="1">The sequence shown here is derived from an EMBL/GenBank/DDBJ whole genome shotgun (WGS) entry which is preliminary data.</text>
</comment>
<evidence type="ECO:0000313" key="1">
    <source>
        <dbReference type="EMBL" id="KAK4571194.1"/>
    </source>
</evidence>
<keyword evidence="2" id="KW-1185">Reference proteome</keyword>
<dbReference type="EMBL" id="JAXUIC010000009">
    <property type="protein sequence ID" value="KAK4571194.1"/>
    <property type="molecule type" value="Genomic_DNA"/>
</dbReference>
<dbReference type="PANTHER" id="PTHR46890:SF50">
    <property type="entry name" value="RNA-DIRECTED DNA POLYMERASE, EUKARYOTA, REVERSE TRANSCRIPTASE ZINC-BINDING DOMAIN PROTEIN-RELATED"/>
    <property type="match status" value="1"/>
</dbReference>
<dbReference type="SUPFAM" id="SSF56219">
    <property type="entry name" value="DNase I-like"/>
    <property type="match status" value="1"/>
</dbReference>
<gene>
    <name evidence="1" type="ORF">RGQ29_029852</name>
</gene>
<accession>A0AAN7EHP9</accession>
<name>A0AAN7EHP9_QUERU</name>
<proteinExistence type="predicted"/>
<protein>
    <submittedName>
        <fullName evidence="1">Uncharacterized protein</fullName>
    </submittedName>
</protein>
<dbReference type="Proteomes" id="UP001324115">
    <property type="component" value="Unassembled WGS sequence"/>
</dbReference>
<dbReference type="AlphaFoldDB" id="A0AAN7EHP9"/>
<dbReference type="InterPro" id="IPR052343">
    <property type="entry name" value="Retrotransposon-Effector_Assoc"/>
</dbReference>
<dbReference type="InterPro" id="IPR036691">
    <property type="entry name" value="Endo/exonu/phosph_ase_sf"/>
</dbReference>
<dbReference type="PANTHER" id="PTHR46890">
    <property type="entry name" value="NON-LTR RETROLELEMENT REVERSE TRANSCRIPTASE-LIKE PROTEIN-RELATED"/>
    <property type="match status" value="1"/>
</dbReference>
<reference evidence="1 2" key="1">
    <citation type="journal article" date="2023" name="G3 (Bethesda)">
        <title>A haplotype-resolved chromosome-scale genome for Quercus rubra L. provides insights into the genetics of adaptive traits for red oak species.</title>
        <authorList>
            <person name="Kapoor B."/>
            <person name="Jenkins J."/>
            <person name="Schmutz J."/>
            <person name="Zhebentyayeva T."/>
            <person name="Kuelheim C."/>
            <person name="Coggeshall M."/>
            <person name="Heim C."/>
            <person name="Lasky J.R."/>
            <person name="Leites L."/>
            <person name="Islam-Faridi N."/>
            <person name="Romero-Severson J."/>
            <person name="DeLeo V.L."/>
            <person name="Lucas S.M."/>
            <person name="Lazic D."/>
            <person name="Gailing O."/>
            <person name="Carlson J."/>
            <person name="Staton M."/>
        </authorList>
    </citation>
    <scope>NUCLEOTIDE SEQUENCE [LARGE SCALE GENOMIC DNA]</scope>
    <source>
        <strain evidence="1">Pseudo-F2</strain>
    </source>
</reference>
<sequence length="431" mass="49998">MNLKIISWNDRGLNDCEKRLRIQNMIRGWGVDIICLEIRSLWGCQHLDWLYLGSIGALRGVLVMWDRRMVEKIDEANVVDHFVWAFTELAGDFNVVRFPSERHGADSFSSAMLDFSNFISKHNLIDLPLEGGTFTWTNSRAVASRSRLDRLHRLLSDHFPVLLEGGNFHRGSRPFRFENMWLKESYHFQGSIGLRFARKLKALKLDLKKWNIEEFGNVEDKMNKLWKNLEALDLLEDKRLRIDLEKGDRNTKFFHRTANSHRRFNTIDNLLVEGELTWDPTSIVACISHFYKQLYSENEGQRLVLDEVEFPMISEEEAAWLERPLEEEEVYGVIQGCNGDKSPGPDGFLMAFFKACWDFLKLEIIEVLANFHSQAVFEKSLNATFIALIPKKVDAVNVRDFRPISLVGSIYKVISKLLANRLRRVITGIIS</sequence>
<dbReference type="Gene3D" id="3.60.10.10">
    <property type="entry name" value="Endonuclease/exonuclease/phosphatase"/>
    <property type="match status" value="1"/>
</dbReference>
<evidence type="ECO:0000313" key="2">
    <source>
        <dbReference type="Proteomes" id="UP001324115"/>
    </source>
</evidence>